<dbReference type="RefSeq" id="WP_141973699.1">
    <property type="nucleotide sequence ID" value="NZ_VFPO01000001.1"/>
</dbReference>
<accession>A0A543INU4</accession>
<organism evidence="3 4">
    <name type="scientific">Actinomadura hallensis</name>
    <dbReference type="NCBI Taxonomy" id="337895"/>
    <lineage>
        <taxon>Bacteria</taxon>
        <taxon>Bacillati</taxon>
        <taxon>Actinomycetota</taxon>
        <taxon>Actinomycetes</taxon>
        <taxon>Streptosporangiales</taxon>
        <taxon>Thermomonosporaceae</taxon>
        <taxon>Actinomadura</taxon>
    </lineage>
</organism>
<dbReference type="Proteomes" id="UP000316706">
    <property type="component" value="Unassembled WGS sequence"/>
</dbReference>
<evidence type="ECO:0000256" key="2">
    <source>
        <dbReference type="SAM" id="SignalP"/>
    </source>
</evidence>
<evidence type="ECO:0000256" key="1">
    <source>
        <dbReference type="SAM" id="MobiDB-lite"/>
    </source>
</evidence>
<feature type="chain" id="PRO_5022133393" description="Lipoprotein" evidence="2">
    <location>
        <begin position="23"/>
        <end position="75"/>
    </location>
</feature>
<dbReference type="AlphaFoldDB" id="A0A543INU4"/>
<protein>
    <recommendedName>
        <fullName evidence="5">Lipoprotein</fullName>
    </recommendedName>
</protein>
<feature type="compositionally biased region" description="Basic residues" evidence="1">
    <location>
        <begin position="60"/>
        <end position="75"/>
    </location>
</feature>
<feature type="region of interest" description="Disordered" evidence="1">
    <location>
        <begin position="55"/>
        <end position="75"/>
    </location>
</feature>
<gene>
    <name evidence="3" type="ORF">FHX41_5982</name>
</gene>
<proteinExistence type="predicted"/>
<reference evidence="3 4" key="1">
    <citation type="submission" date="2019-06" db="EMBL/GenBank/DDBJ databases">
        <title>Sequencing the genomes of 1000 actinobacteria strains.</title>
        <authorList>
            <person name="Klenk H.-P."/>
        </authorList>
    </citation>
    <scope>NUCLEOTIDE SEQUENCE [LARGE SCALE GENOMIC DNA]</scope>
    <source>
        <strain evidence="3 4">DSM 45043</strain>
    </source>
</reference>
<evidence type="ECO:0000313" key="4">
    <source>
        <dbReference type="Proteomes" id="UP000316706"/>
    </source>
</evidence>
<name>A0A543INU4_9ACTN</name>
<sequence length="75" mass="8409">MRKTRPVAVALAALVLVSGLSACGGKNRWCEHDATDRRVADSYCERGVAGYEWETGSDKKKNKKVKKVKKTRSRR</sequence>
<evidence type="ECO:0000313" key="3">
    <source>
        <dbReference type="EMBL" id="TQM72188.1"/>
    </source>
</evidence>
<keyword evidence="4" id="KW-1185">Reference proteome</keyword>
<keyword evidence="2" id="KW-0732">Signal</keyword>
<dbReference type="PROSITE" id="PS51257">
    <property type="entry name" value="PROKAR_LIPOPROTEIN"/>
    <property type="match status" value="1"/>
</dbReference>
<dbReference type="EMBL" id="VFPO01000001">
    <property type="protein sequence ID" value="TQM72188.1"/>
    <property type="molecule type" value="Genomic_DNA"/>
</dbReference>
<feature type="signal peptide" evidence="2">
    <location>
        <begin position="1"/>
        <end position="22"/>
    </location>
</feature>
<comment type="caution">
    <text evidence="3">The sequence shown here is derived from an EMBL/GenBank/DDBJ whole genome shotgun (WGS) entry which is preliminary data.</text>
</comment>
<evidence type="ECO:0008006" key="5">
    <source>
        <dbReference type="Google" id="ProtNLM"/>
    </source>
</evidence>
<dbReference type="OrthoDB" id="4570297at2"/>